<dbReference type="Gene3D" id="3.40.630.10">
    <property type="entry name" value="Zn peptidases"/>
    <property type="match status" value="1"/>
</dbReference>
<evidence type="ECO:0000256" key="6">
    <source>
        <dbReference type="ARBA" id="ARBA00023211"/>
    </source>
</evidence>
<evidence type="ECO:0000256" key="3">
    <source>
        <dbReference type="ARBA" id="ARBA00011738"/>
    </source>
</evidence>
<comment type="similarity">
    <text evidence="2">Belongs to the peptidase M20 family.</text>
</comment>
<dbReference type="Pfam" id="PF01546">
    <property type="entry name" value="Peptidase_M20"/>
    <property type="match status" value="1"/>
</dbReference>
<evidence type="ECO:0000256" key="1">
    <source>
        <dbReference type="ARBA" id="ARBA00001936"/>
    </source>
</evidence>
<dbReference type="InterPro" id="IPR002933">
    <property type="entry name" value="Peptidase_M20"/>
</dbReference>
<dbReference type="NCBIfam" id="TIGR01879">
    <property type="entry name" value="hydantase"/>
    <property type="match status" value="1"/>
</dbReference>
<evidence type="ECO:0000313" key="8">
    <source>
        <dbReference type="Proteomes" id="UP000295096"/>
    </source>
</evidence>
<proteinExistence type="inferred from homology"/>
<keyword evidence="6" id="KW-0464">Manganese</keyword>
<gene>
    <name evidence="7" type="ORF">E2C06_21460</name>
</gene>
<dbReference type="GO" id="GO:0046872">
    <property type="term" value="F:metal ion binding"/>
    <property type="evidence" value="ECO:0007669"/>
    <property type="project" value="UniProtKB-KW"/>
</dbReference>
<dbReference type="GO" id="GO:0016813">
    <property type="term" value="F:hydrolase activity, acting on carbon-nitrogen (but not peptide) bonds, in linear amidines"/>
    <property type="evidence" value="ECO:0007669"/>
    <property type="project" value="InterPro"/>
</dbReference>
<comment type="caution">
    <text evidence="7">The sequence shown here is derived from an EMBL/GenBank/DDBJ whole genome shotgun (WGS) entry which is preliminary data.</text>
</comment>
<name>A0A4R5QBP2_9PROT</name>
<comment type="subunit">
    <text evidence="3">Homodimer.</text>
</comment>
<accession>A0A4R5QBP2</accession>
<reference evidence="7 8" key="1">
    <citation type="journal article" date="2016" name="J. Microbiol.">
        <title>Dankookia rubra gen. nov., sp. nov., an alphaproteobacterium isolated from sediment of a shallow stream.</title>
        <authorList>
            <person name="Kim W.H."/>
            <person name="Kim D.H."/>
            <person name="Kang K."/>
            <person name="Ahn T.Y."/>
        </authorList>
    </citation>
    <scope>NUCLEOTIDE SEQUENCE [LARGE SCALE GENOMIC DNA]</scope>
    <source>
        <strain evidence="7 8">JCM30602</strain>
    </source>
</reference>
<evidence type="ECO:0000313" key="7">
    <source>
        <dbReference type="EMBL" id="TDH60520.1"/>
    </source>
</evidence>
<sequence>MRRCRWTSRASAPCPSPACPGSGPGACRRRASASIPRRCCGRSGCDPARDRRGAPPVTLAEAVAAQTPLVQRLLDGVAAIGADSPGITREAYGRGENEAQAAIVAAGAALGLEARRDAGANLSLRWAGTDPAAPPVLIGSHLDSVVQGGNFDGAAGVVAGLAAVAALQAAGIRPRTDIEVLALRCEEAVWFGLGLIGSRCLLARLPPGALDLPHARSGLTLAESIAANGGDPAKLGQPLRDPARLGAYLEVHIEQAPQLMEAGAPVAICLANPGNVRHPFIRITGEDAHTGLPHRFRRDAALAAADLALSLEAMWLAEEAEGRPMAVTIGRFHTPAERHSLTMVSGRFELSLDLRAYSAAHLQALEAKLGAVAAEVAARRGVRIALGERSAAAPGPMDPGIVEGLAAAAARAGLEAPRLNSPGSHDANNFAAAGVPTGMLLVRNRNGSHNPDEAMETGDLMAAVAVLVHWLAEHTGP</sequence>
<dbReference type="PANTHER" id="PTHR32494">
    <property type="entry name" value="ALLANTOATE DEIMINASE-RELATED"/>
    <property type="match status" value="1"/>
</dbReference>
<evidence type="ECO:0000256" key="4">
    <source>
        <dbReference type="ARBA" id="ARBA00022723"/>
    </source>
</evidence>
<dbReference type="InterPro" id="IPR036264">
    <property type="entry name" value="Bact_exopeptidase_dim_dom"/>
</dbReference>
<evidence type="ECO:0000256" key="5">
    <source>
        <dbReference type="ARBA" id="ARBA00022801"/>
    </source>
</evidence>
<dbReference type="AlphaFoldDB" id="A0A4R5QBP2"/>
<dbReference type="EMBL" id="SMSJ01000036">
    <property type="protein sequence ID" value="TDH60520.1"/>
    <property type="molecule type" value="Genomic_DNA"/>
</dbReference>
<dbReference type="EC" id="3.5.-.-" evidence="7"/>
<protein>
    <submittedName>
        <fullName evidence="7">Hydantoinase/carbamoylase family amidase</fullName>
        <ecNumber evidence="7">3.5.-.-</ecNumber>
    </submittedName>
</protein>
<dbReference type="SUPFAM" id="SSF55031">
    <property type="entry name" value="Bacterial exopeptidase dimerisation domain"/>
    <property type="match status" value="1"/>
</dbReference>
<dbReference type="Proteomes" id="UP000295096">
    <property type="component" value="Unassembled WGS sequence"/>
</dbReference>
<keyword evidence="8" id="KW-1185">Reference proteome</keyword>
<dbReference type="OrthoDB" id="9808195at2"/>
<keyword evidence="4" id="KW-0479">Metal-binding</keyword>
<dbReference type="InterPro" id="IPR010158">
    <property type="entry name" value="Amidase_Cbmase"/>
</dbReference>
<dbReference type="PANTHER" id="PTHR32494:SF19">
    <property type="entry name" value="ALLANTOATE DEIMINASE-RELATED"/>
    <property type="match status" value="1"/>
</dbReference>
<keyword evidence="5 7" id="KW-0378">Hydrolase</keyword>
<organism evidence="7 8">
    <name type="scientific">Dankookia rubra</name>
    <dbReference type="NCBI Taxonomy" id="1442381"/>
    <lineage>
        <taxon>Bacteria</taxon>
        <taxon>Pseudomonadati</taxon>
        <taxon>Pseudomonadota</taxon>
        <taxon>Alphaproteobacteria</taxon>
        <taxon>Acetobacterales</taxon>
        <taxon>Roseomonadaceae</taxon>
        <taxon>Dankookia</taxon>
    </lineage>
</organism>
<comment type="cofactor">
    <cofactor evidence="1">
        <name>Mn(2+)</name>
        <dbReference type="ChEBI" id="CHEBI:29035"/>
    </cofactor>
</comment>
<dbReference type="Gene3D" id="3.30.70.360">
    <property type="match status" value="1"/>
</dbReference>
<evidence type="ECO:0000256" key="2">
    <source>
        <dbReference type="ARBA" id="ARBA00006153"/>
    </source>
</evidence>
<dbReference type="SUPFAM" id="SSF53187">
    <property type="entry name" value="Zn-dependent exopeptidases"/>
    <property type="match status" value="1"/>
</dbReference>